<keyword evidence="1" id="KW-1133">Transmembrane helix</keyword>
<feature type="transmembrane region" description="Helical" evidence="1">
    <location>
        <begin position="69"/>
        <end position="96"/>
    </location>
</feature>
<protein>
    <submittedName>
        <fullName evidence="2">Uncharacterized protein</fullName>
    </submittedName>
</protein>
<name>A0A383CS24_9ZZZZ</name>
<dbReference type="EMBL" id="UINC01211152">
    <property type="protein sequence ID" value="SVE34931.1"/>
    <property type="molecule type" value="Genomic_DNA"/>
</dbReference>
<feature type="transmembrane region" description="Helical" evidence="1">
    <location>
        <begin position="40"/>
        <end position="57"/>
    </location>
</feature>
<proteinExistence type="predicted"/>
<keyword evidence="1" id="KW-0472">Membrane</keyword>
<reference evidence="2" key="1">
    <citation type="submission" date="2018-05" db="EMBL/GenBank/DDBJ databases">
        <authorList>
            <person name="Lanie J.A."/>
            <person name="Ng W.-L."/>
            <person name="Kazmierczak K.M."/>
            <person name="Andrzejewski T.M."/>
            <person name="Davidsen T.M."/>
            <person name="Wayne K.J."/>
            <person name="Tettelin H."/>
            <person name="Glass J.I."/>
            <person name="Rusch D."/>
            <person name="Podicherti R."/>
            <person name="Tsui H.-C.T."/>
            <person name="Winkler M.E."/>
        </authorList>
    </citation>
    <scope>NUCLEOTIDE SEQUENCE</scope>
</reference>
<sequence length="213" mass="23139">MIGKDGGEGGLMSAEGRDHIINKVNEGQPPDPVDFYPSKLKIGVLIIPCLFGIAMTLQTDGSEGAGEFVLADLGWVNILAILICLFVAFLLMQMAFDNKPVVTFDGKGIFSQRPPLGLIPWSAVIGMGAANATLMRRVLMIAVDPGQLDENARTYVRNSVGFLPLISPAMGKFNKQAEGYPSVHIFISHLSRPARQIESLAQQFVLYYVAEED</sequence>
<dbReference type="AlphaFoldDB" id="A0A383CS24"/>
<organism evidence="2">
    <name type="scientific">marine metagenome</name>
    <dbReference type="NCBI Taxonomy" id="408172"/>
    <lineage>
        <taxon>unclassified sequences</taxon>
        <taxon>metagenomes</taxon>
        <taxon>ecological metagenomes</taxon>
    </lineage>
</organism>
<evidence type="ECO:0000313" key="2">
    <source>
        <dbReference type="EMBL" id="SVE34931.1"/>
    </source>
</evidence>
<accession>A0A383CS24</accession>
<gene>
    <name evidence="2" type="ORF">METZ01_LOCUS487785</name>
</gene>
<evidence type="ECO:0000256" key="1">
    <source>
        <dbReference type="SAM" id="Phobius"/>
    </source>
</evidence>
<keyword evidence="1" id="KW-0812">Transmembrane</keyword>